<dbReference type="PANTHER" id="PTHR35586">
    <property type="entry name" value="SLL1691 PROTEIN"/>
    <property type="match status" value="1"/>
</dbReference>
<proteinExistence type="predicted"/>
<dbReference type="InterPro" id="IPR010106">
    <property type="entry name" value="RpnA"/>
</dbReference>
<comment type="caution">
    <text evidence="2">The sequence shown here is derived from an EMBL/GenBank/DDBJ whole genome shotgun (WGS) entry which is preliminary data.</text>
</comment>
<dbReference type="NCBIfam" id="TIGR01784">
    <property type="entry name" value="T_den_put_tspse"/>
    <property type="match status" value="1"/>
</dbReference>
<evidence type="ECO:0000259" key="1">
    <source>
        <dbReference type="Pfam" id="PF14261"/>
    </source>
</evidence>
<dbReference type="Pfam" id="PF11103">
    <property type="entry name" value="DUF2887"/>
    <property type="match status" value="1"/>
</dbReference>
<protein>
    <submittedName>
        <fullName evidence="2">Rpn family recombination-promoting nuclease/putative transposase</fullName>
    </submittedName>
</protein>
<organism evidence="2">
    <name type="scientific">Oscillatoriales cyanobacterium SpSt-418</name>
    <dbReference type="NCBI Taxonomy" id="2282169"/>
    <lineage>
        <taxon>Bacteria</taxon>
        <taxon>Bacillati</taxon>
        <taxon>Cyanobacteriota</taxon>
        <taxon>Cyanophyceae</taxon>
        <taxon>Oscillatoriophycideae</taxon>
        <taxon>Oscillatoriales</taxon>
    </lineage>
</organism>
<accession>A0A7C3KD53</accession>
<dbReference type="EMBL" id="DSRU01000084">
    <property type="protein sequence ID" value="HFM97490.1"/>
    <property type="molecule type" value="Genomic_DNA"/>
</dbReference>
<dbReference type="InterPro" id="IPR022573">
    <property type="entry name" value="DUF2887"/>
</dbReference>
<evidence type="ECO:0000313" key="2">
    <source>
        <dbReference type="EMBL" id="HFM97490.1"/>
    </source>
</evidence>
<gene>
    <name evidence="2" type="ORF">ENR64_06925</name>
</gene>
<reference evidence="2" key="1">
    <citation type="journal article" date="2020" name="mSystems">
        <title>Genome- and Community-Level Interaction Insights into Carbon Utilization and Element Cycling Functions of Hydrothermarchaeota in Hydrothermal Sediment.</title>
        <authorList>
            <person name="Zhou Z."/>
            <person name="Liu Y."/>
            <person name="Xu W."/>
            <person name="Pan J."/>
            <person name="Luo Z.H."/>
            <person name="Li M."/>
        </authorList>
    </citation>
    <scope>NUCLEOTIDE SEQUENCE [LARGE SCALE GENOMIC DNA]</scope>
    <source>
        <strain evidence="2">SpSt-418</strain>
    </source>
</reference>
<dbReference type="AlphaFoldDB" id="A0A7C3KD53"/>
<feature type="domain" description="DUF4351" evidence="1">
    <location>
        <begin position="212"/>
        <end position="271"/>
    </location>
</feature>
<dbReference type="Pfam" id="PF14261">
    <property type="entry name" value="DUF4351"/>
    <property type="match status" value="1"/>
</dbReference>
<dbReference type="InterPro" id="IPR025587">
    <property type="entry name" value="DUF4351"/>
</dbReference>
<name>A0A7C3KD53_9CYAN</name>
<dbReference type="PANTHER" id="PTHR35586:SF2">
    <property type="entry name" value="SLL1542 PROTEIN"/>
    <property type="match status" value="1"/>
</dbReference>
<sequence>MRRDSIFFRLFQQSPQLLFDLLPTAPTNAAEYRFDSVAVKEPRFEIDGVFLPPDDDPTGTVFFVEVQFQKDERLCERLFGEAFLYFYRNRDRFADWQAVILYPSRNLEQTDVYPYRALLASDQVHRIYLDEVGDIRQVPLGVALMLLTTVEESQAPEAARFLLARAQQEAIETRRGIIEMITTIIVYKFGQLSRLEVETMLGLRLQETRVYQEAQTEEALRLVVRQLTRLLKQDLPESIQTQIQALPLPLLESLGEALLDFRQLSDLHDWLQHHPPQP</sequence>